<feature type="transmembrane region" description="Helical" evidence="1">
    <location>
        <begin position="280"/>
        <end position="300"/>
    </location>
</feature>
<feature type="domain" description="EccD-like transmembrane" evidence="2">
    <location>
        <begin position="135"/>
        <end position="474"/>
    </location>
</feature>
<name>A0A934M7Z7_9CORY</name>
<keyword evidence="1" id="KW-0812">Transmembrane</keyword>
<keyword evidence="4" id="KW-1185">Reference proteome</keyword>
<accession>A0A934M7Z7</accession>
<dbReference type="NCBIfam" id="TIGR03920">
    <property type="entry name" value="T7SS_EccD"/>
    <property type="match status" value="1"/>
</dbReference>
<dbReference type="InterPro" id="IPR006707">
    <property type="entry name" value="T7SS_EccD"/>
</dbReference>
<dbReference type="Pfam" id="PF19053">
    <property type="entry name" value="EccD"/>
    <property type="match status" value="1"/>
</dbReference>
<feature type="transmembrane region" description="Helical" evidence="1">
    <location>
        <begin position="253"/>
        <end position="274"/>
    </location>
</feature>
<feature type="transmembrane region" description="Helical" evidence="1">
    <location>
        <begin position="161"/>
        <end position="179"/>
    </location>
</feature>
<gene>
    <name evidence="3" type="primary">eccD</name>
    <name evidence="3" type="ORF">JDV75_09995</name>
</gene>
<dbReference type="EMBL" id="JAEIOS010000013">
    <property type="protein sequence ID" value="MBI8990082.1"/>
    <property type="molecule type" value="Genomic_DNA"/>
</dbReference>
<sequence length="475" mass="47312">MPYATIPQGEPVAVDHALRITVRIAPDAVDLHPDASDLPPPEIDLVLPVRASIAEILPEILALAGLPGHPGPWVASTAVGVPVETAVPLTHTALRQGGILVLSPGEVPEAPVLRDAAEILSDGDQRNSPGGLGTVAAAVGVITCALLAVTGTFPGSAPLPVSLRLGLLGLLCLVLASRISSRADGSGGPTIAVLVTGVVAFSIAAVIVGILDGAPVGVHEPDAAVGSSVVGGCLTGAVVLTLCSFCCRIRREITAALTTCIVLGIAGACVAPVARNYAGVAAATIAFALIAVTVLPSLTIRVAGLTVPRLPPAGEHLGVPEDPDPASDAHAACARGLLAGALAGTALLGGGGTLSVGWSGGGFPAALCLAVTVATVLHALRHHDPLAVWALWIWSLCAAGGTVLAGVRSDSVGVAVVSSLTAVAVLTVPWWGGRVAEFRPVAVNWMERVETLAVAAALPLAAHVLGIFALIRGLG</sequence>
<proteinExistence type="predicted"/>
<feature type="transmembrane region" description="Helical" evidence="1">
    <location>
        <begin position="452"/>
        <end position="471"/>
    </location>
</feature>
<feature type="transmembrane region" description="Helical" evidence="1">
    <location>
        <begin position="191"/>
        <end position="211"/>
    </location>
</feature>
<feature type="transmembrane region" description="Helical" evidence="1">
    <location>
        <begin position="223"/>
        <end position="246"/>
    </location>
</feature>
<feature type="transmembrane region" description="Helical" evidence="1">
    <location>
        <begin position="386"/>
        <end position="405"/>
    </location>
</feature>
<dbReference type="RefSeq" id="WP_198739062.1">
    <property type="nucleotide sequence ID" value="NZ_JAEIOS010000013.1"/>
</dbReference>
<protein>
    <submittedName>
        <fullName evidence="3">Type VII secretion integral membrane protein EccD</fullName>
    </submittedName>
</protein>
<feature type="transmembrane region" description="Helical" evidence="1">
    <location>
        <begin position="130"/>
        <end position="149"/>
    </location>
</feature>
<dbReference type="AlphaFoldDB" id="A0A934M7Z7"/>
<evidence type="ECO:0000259" key="2">
    <source>
        <dbReference type="Pfam" id="PF19053"/>
    </source>
</evidence>
<feature type="transmembrane region" description="Helical" evidence="1">
    <location>
        <begin position="362"/>
        <end position="380"/>
    </location>
</feature>
<evidence type="ECO:0000313" key="4">
    <source>
        <dbReference type="Proteomes" id="UP000645966"/>
    </source>
</evidence>
<evidence type="ECO:0000256" key="1">
    <source>
        <dbReference type="SAM" id="Phobius"/>
    </source>
</evidence>
<organism evidence="3 4">
    <name type="scientific">Corynebacterium meridianum</name>
    <dbReference type="NCBI Taxonomy" id="2765363"/>
    <lineage>
        <taxon>Bacteria</taxon>
        <taxon>Bacillati</taxon>
        <taxon>Actinomycetota</taxon>
        <taxon>Actinomycetes</taxon>
        <taxon>Mycobacteriales</taxon>
        <taxon>Corynebacteriaceae</taxon>
        <taxon>Corynebacterium</taxon>
    </lineage>
</organism>
<comment type="caution">
    <text evidence="3">The sequence shown here is derived from an EMBL/GenBank/DDBJ whole genome shotgun (WGS) entry which is preliminary data.</text>
</comment>
<keyword evidence="1" id="KW-1133">Transmembrane helix</keyword>
<dbReference type="InterPro" id="IPR044049">
    <property type="entry name" value="EccD_transm"/>
</dbReference>
<feature type="transmembrane region" description="Helical" evidence="1">
    <location>
        <begin position="412"/>
        <end position="432"/>
    </location>
</feature>
<reference evidence="3" key="1">
    <citation type="submission" date="2020-12" db="EMBL/GenBank/DDBJ databases">
        <title>Genome public.</title>
        <authorList>
            <person name="Sun Q."/>
        </authorList>
    </citation>
    <scope>NUCLEOTIDE SEQUENCE</scope>
    <source>
        <strain evidence="3">CCM 8863</strain>
    </source>
</reference>
<keyword evidence="1" id="KW-0472">Membrane</keyword>
<dbReference type="Proteomes" id="UP000645966">
    <property type="component" value="Unassembled WGS sequence"/>
</dbReference>
<evidence type="ECO:0000313" key="3">
    <source>
        <dbReference type="EMBL" id="MBI8990082.1"/>
    </source>
</evidence>